<name>A0ABU3GF81_9MICO</name>
<protein>
    <submittedName>
        <fullName evidence="1">Uncharacterized protein</fullName>
    </submittedName>
</protein>
<evidence type="ECO:0000313" key="1">
    <source>
        <dbReference type="EMBL" id="MDT3329350.1"/>
    </source>
</evidence>
<comment type="caution">
    <text evidence="1">The sequence shown here is derived from an EMBL/GenBank/DDBJ whole genome shotgun (WGS) entry which is preliminary data.</text>
</comment>
<keyword evidence="2" id="KW-1185">Reference proteome</keyword>
<evidence type="ECO:0000313" key="2">
    <source>
        <dbReference type="Proteomes" id="UP001262835"/>
    </source>
</evidence>
<dbReference type="RefSeq" id="WP_311868445.1">
    <property type="nucleotide sequence ID" value="NZ_JAUZVT010000001.1"/>
</dbReference>
<proteinExistence type="predicted"/>
<sequence>MTLTTVLPSLRRSIPDPIERRAWPEHTVAEVRDVTVAGVSLTRLAELEGTPCVMTGDLAHPHTQDARRRGIGMDVTVLVFRVTLRVDSQDGRRLALVDCTTHDLPIQWEHCRLIGRASTAKQAMFDIVPGDVGAPTWPYMQAILPADLVEGDLLAVPCTGALALRDVKPRRVSPDADIPTVVR</sequence>
<accession>A0ABU3GF81</accession>
<reference evidence="1 2" key="1">
    <citation type="submission" date="2023-08" db="EMBL/GenBank/DDBJ databases">
        <title>Microbacterium aquilitoris sp. nov. and Microbacterium gwkjibeachense sp. nov., isolated from beach.</title>
        <authorList>
            <person name="Lee S.D."/>
            <person name="Yang H."/>
            <person name="Kim I."/>
        </authorList>
    </citation>
    <scope>NUCLEOTIDE SEQUENCE [LARGE SCALE GENOMIC DNA]</scope>
    <source>
        <strain evidence="1 2">KSW-18</strain>
    </source>
</reference>
<dbReference type="Proteomes" id="UP001262835">
    <property type="component" value="Unassembled WGS sequence"/>
</dbReference>
<dbReference type="EMBL" id="JAUZVT010000001">
    <property type="protein sequence ID" value="MDT3329350.1"/>
    <property type="molecule type" value="Genomic_DNA"/>
</dbReference>
<organism evidence="1 2">
    <name type="scientific">Microbacterium aquilitoris</name>
    <dbReference type="NCBI Taxonomy" id="3067307"/>
    <lineage>
        <taxon>Bacteria</taxon>
        <taxon>Bacillati</taxon>
        <taxon>Actinomycetota</taxon>
        <taxon>Actinomycetes</taxon>
        <taxon>Micrococcales</taxon>
        <taxon>Microbacteriaceae</taxon>
        <taxon>Microbacterium</taxon>
    </lineage>
</organism>
<gene>
    <name evidence="1" type="ORF">Q9S78_01580</name>
</gene>